<protein>
    <submittedName>
        <fullName evidence="4">MFS permease</fullName>
    </submittedName>
</protein>
<dbReference type="PANTHER" id="PTHR23534">
    <property type="entry name" value="MFS PERMEASE"/>
    <property type="match status" value="1"/>
</dbReference>
<dbReference type="EMBL" id="GL349461">
    <property type="protein sequence ID" value="KNC50354.1"/>
    <property type="molecule type" value="Genomic_DNA"/>
</dbReference>
<dbReference type="SUPFAM" id="SSF103473">
    <property type="entry name" value="MFS general substrate transporter"/>
    <property type="match status" value="1"/>
</dbReference>
<keyword evidence="2" id="KW-1133">Transmembrane helix</keyword>
<feature type="transmembrane region" description="Helical" evidence="2">
    <location>
        <begin position="327"/>
        <end position="346"/>
    </location>
</feature>
<feature type="transmembrane region" description="Helical" evidence="2">
    <location>
        <begin position="353"/>
        <end position="371"/>
    </location>
</feature>
<feature type="transmembrane region" description="Helical" evidence="2">
    <location>
        <begin position="288"/>
        <end position="307"/>
    </location>
</feature>
<name>A0A0L0DDF1_THETB</name>
<dbReference type="PANTHER" id="PTHR23534:SF1">
    <property type="entry name" value="MAJOR FACILITATOR SUPERFAMILY PROTEIN"/>
    <property type="match status" value="1"/>
</dbReference>
<feature type="transmembrane region" description="Helical" evidence="2">
    <location>
        <begin position="377"/>
        <end position="400"/>
    </location>
</feature>
<feature type="transmembrane region" description="Helical" evidence="2">
    <location>
        <begin position="63"/>
        <end position="85"/>
    </location>
</feature>
<dbReference type="AlphaFoldDB" id="A0A0L0DDF1"/>
<feature type="transmembrane region" description="Helical" evidence="2">
    <location>
        <begin position="153"/>
        <end position="174"/>
    </location>
</feature>
<feature type="compositionally biased region" description="Low complexity" evidence="1">
    <location>
        <begin position="15"/>
        <end position="29"/>
    </location>
</feature>
<dbReference type="OMA" id="QWHIVAM"/>
<dbReference type="OrthoDB" id="6612291at2759"/>
<feature type="region of interest" description="Disordered" evidence="1">
    <location>
        <begin position="1"/>
        <end position="29"/>
    </location>
</feature>
<evidence type="ECO:0000313" key="4">
    <source>
        <dbReference type="EMBL" id="KNC50354.1"/>
    </source>
</evidence>
<accession>A0A0L0DDF1</accession>
<dbReference type="eggNOG" id="ENOG502S3T3">
    <property type="taxonomic scope" value="Eukaryota"/>
</dbReference>
<proteinExistence type="predicted"/>
<feature type="transmembrane region" description="Helical" evidence="2">
    <location>
        <begin position="186"/>
        <end position="206"/>
    </location>
</feature>
<evidence type="ECO:0000259" key="3">
    <source>
        <dbReference type="Pfam" id="PF14771"/>
    </source>
</evidence>
<reference evidence="4 5" key="1">
    <citation type="submission" date="2010-05" db="EMBL/GenBank/DDBJ databases">
        <title>The Genome Sequence of Thecamonas trahens ATCC 50062.</title>
        <authorList>
            <consortium name="The Broad Institute Genome Sequencing Platform"/>
            <person name="Russ C."/>
            <person name="Cuomo C."/>
            <person name="Shea T."/>
            <person name="Young S.K."/>
            <person name="Zeng Q."/>
            <person name="Koehrsen M."/>
            <person name="Haas B."/>
            <person name="Borodovsky M."/>
            <person name="Guigo R."/>
            <person name="Alvarado L."/>
            <person name="Berlin A."/>
            <person name="Bochicchio J."/>
            <person name="Borenstein D."/>
            <person name="Chapman S."/>
            <person name="Chen Z."/>
            <person name="Freedman E."/>
            <person name="Gellesch M."/>
            <person name="Goldberg J."/>
            <person name="Griggs A."/>
            <person name="Gujja S."/>
            <person name="Heilman E."/>
            <person name="Heiman D."/>
            <person name="Hepburn T."/>
            <person name="Howarth C."/>
            <person name="Jen D."/>
            <person name="Larson L."/>
            <person name="Mehta T."/>
            <person name="Park D."/>
            <person name="Pearson M."/>
            <person name="Roberts A."/>
            <person name="Saif S."/>
            <person name="Shenoy N."/>
            <person name="Sisk P."/>
            <person name="Stolte C."/>
            <person name="Sykes S."/>
            <person name="Thomson T."/>
            <person name="Walk T."/>
            <person name="White J."/>
            <person name="Yandava C."/>
            <person name="Burger G."/>
            <person name="Gray M.W."/>
            <person name="Holland P.W.H."/>
            <person name="King N."/>
            <person name="Lang F.B.F."/>
            <person name="Roger A.J."/>
            <person name="Ruiz-Trillo I."/>
            <person name="Lander E."/>
            <person name="Nusbaum C."/>
        </authorList>
    </citation>
    <scope>NUCLEOTIDE SEQUENCE [LARGE SCALE GENOMIC DNA]</scope>
    <source>
        <strain evidence="4 5">ATCC 50062</strain>
    </source>
</reference>
<evidence type="ECO:0000313" key="5">
    <source>
        <dbReference type="Proteomes" id="UP000054408"/>
    </source>
</evidence>
<evidence type="ECO:0000256" key="2">
    <source>
        <dbReference type="SAM" id="Phobius"/>
    </source>
</evidence>
<dbReference type="Gene3D" id="1.20.1250.20">
    <property type="entry name" value="MFS general substrate transporter like domains"/>
    <property type="match status" value="1"/>
</dbReference>
<sequence length="478" mass="49893">MLNPGNKEACSRECSGSGSSSSWGSGSGSDFGSSSGTITTIKAHSSETGPTTLEYDRYMLVQLLLLSLAFCVGQITVFVNVSAAVKTAKAIGGAKVSTLPLGVLLMASAMSSELAARAQAAWGRRRTFVMAAAMGAIGAGLSLTGVVRGSMVLYTLGFVPQGATAAFVNQFRFAAVDMASLSFRPYALAMVIGGAVGAALVAPEAATSGRHLLSTEYAGIYVILLCVFVILAVIVAVIDYTPFAARRPGCEAAAAAETATEPSASGENDSAHTAAVRSRWVIFSQRQLVAPLVGQAAAYSVMAVLMVGAPLPMDDAGHSFGDVARVVQAHILGMFLPSWFVTGFLIRSFGLHTVALGGMAVLAAGAGLLLLGSSMAIFVTALAVIGVGWNFAFIASTQLVTLAYTPAERYVVLGINDFVYWCDQAAQLIRLLAFDKNKVTVAIRIYPHIADRGNFEDVVLDALDFSSSKDQVKEELRI</sequence>
<dbReference type="InterPro" id="IPR028011">
    <property type="entry name" value="DUF4476"/>
</dbReference>
<organism evidence="4 5">
    <name type="scientific">Thecamonas trahens ATCC 50062</name>
    <dbReference type="NCBI Taxonomy" id="461836"/>
    <lineage>
        <taxon>Eukaryota</taxon>
        <taxon>Apusozoa</taxon>
        <taxon>Apusomonadida</taxon>
        <taxon>Apusomonadidae</taxon>
        <taxon>Thecamonas</taxon>
    </lineage>
</organism>
<keyword evidence="5" id="KW-1185">Reference proteome</keyword>
<dbReference type="GeneID" id="25565914"/>
<feature type="transmembrane region" description="Helical" evidence="2">
    <location>
        <begin position="218"/>
        <end position="238"/>
    </location>
</feature>
<feature type="transmembrane region" description="Helical" evidence="2">
    <location>
        <begin position="128"/>
        <end position="147"/>
    </location>
</feature>
<evidence type="ECO:0000256" key="1">
    <source>
        <dbReference type="SAM" id="MobiDB-lite"/>
    </source>
</evidence>
<keyword evidence="2" id="KW-0812">Transmembrane</keyword>
<feature type="domain" description="DUF4476" evidence="3">
    <location>
        <begin position="420"/>
        <end position="474"/>
    </location>
</feature>
<dbReference type="Pfam" id="PF14771">
    <property type="entry name" value="DUF4476"/>
    <property type="match status" value="1"/>
</dbReference>
<dbReference type="Proteomes" id="UP000054408">
    <property type="component" value="Unassembled WGS sequence"/>
</dbReference>
<keyword evidence="2" id="KW-0472">Membrane</keyword>
<dbReference type="RefSeq" id="XP_013756898.1">
    <property type="nucleotide sequence ID" value="XM_013901444.1"/>
</dbReference>
<gene>
    <name evidence="4" type="ORF">AMSG_06842</name>
</gene>
<dbReference type="InterPro" id="IPR036259">
    <property type="entry name" value="MFS_trans_sf"/>
</dbReference>